<evidence type="ECO:0000259" key="10">
    <source>
        <dbReference type="Pfam" id="PF00703"/>
    </source>
</evidence>
<proteinExistence type="inferred from homology"/>
<keyword evidence="9" id="KW-0812">Transmembrane</keyword>
<accession>K5ZS09</accession>
<evidence type="ECO:0000256" key="3">
    <source>
        <dbReference type="ARBA" id="ARBA00007401"/>
    </source>
</evidence>
<dbReference type="Gene3D" id="3.20.20.80">
    <property type="entry name" value="Glycosidases"/>
    <property type="match status" value="1"/>
</dbReference>
<dbReference type="AlphaFoldDB" id="K5ZS09"/>
<keyword evidence="9" id="KW-0472">Membrane</keyword>
<keyword evidence="7" id="KW-0106">Calcium</keyword>
<comment type="catalytic activity">
    <reaction evidence="1">
        <text>Hydrolysis of terminal non-reducing beta-D-galactose residues in beta-D-galactosides.</text>
        <dbReference type="EC" id="3.2.1.23"/>
    </reaction>
</comment>
<name>K5ZS09_9BACT</name>
<dbReference type="GO" id="GO:0009341">
    <property type="term" value="C:beta-galactosidase complex"/>
    <property type="evidence" value="ECO:0007669"/>
    <property type="project" value="TreeGrafter"/>
</dbReference>
<dbReference type="EMBL" id="AGZP01000007">
    <property type="protein sequence ID" value="EKN14276.1"/>
    <property type="molecule type" value="Genomic_DNA"/>
</dbReference>
<dbReference type="SUPFAM" id="SSF51658">
    <property type="entry name" value="Xylose isomerase-like"/>
    <property type="match status" value="1"/>
</dbReference>
<evidence type="ECO:0000256" key="5">
    <source>
        <dbReference type="ARBA" id="ARBA00012756"/>
    </source>
</evidence>
<dbReference type="SUPFAM" id="SSF49303">
    <property type="entry name" value="beta-Galactosidase/glucuronidase domain"/>
    <property type="match status" value="1"/>
</dbReference>
<evidence type="ECO:0000256" key="8">
    <source>
        <dbReference type="ARBA" id="ARBA00023295"/>
    </source>
</evidence>
<evidence type="ECO:0000256" key="9">
    <source>
        <dbReference type="SAM" id="Phobius"/>
    </source>
</evidence>
<comment type="cofactor">
    <cofactor evidence="2">
        <name>Ca(2+)</name>
        <dbReference type="ChEBI" id="CHEBI:29108"/>
    </cofactor>
</comment>
<evidence type="ECO:0000259" key="11">
    <source>
        <dbReference type="Pfam" id="PF01261"/>
    </source>
</evidence>
<keyword evidence="8" id="KW-0326">Glycosidase</keyword>
<dbReference type="eggNOG" id="COG3250">
    <property type="taxonomic scope" value="Bacteria"/>
</dbReference>
<dbReference type="Pfam" id="PF01261">
    <property type="entry name" value="AP_endonuc_2"/>
    <property type="match status" value="1"/>
</dbReference>
<dbReference type="Proteomes" id="UP000001218">
    <property type="component" value="Unassembled WGS sequence"/>
</dbReference>
<dbReference type="InterPro" id="IPR006103">
    <property type="entry name" value="Glyco_hydro_2_cat"/>
</dbReference>
<comment type="subunit">
    <text evidence="4">Monomer.</text>
</comment>
<feature type="transmembrane region" description="Helical" evidence="9">
    <location>
        <begin position="12"/>
        <end position="29"/>
    </location>
</feature>
<evidence type="ECO:0000256" key="2">
    <source>
        <dbReference type="ARBA" id="ARBA00001913"/>
    </source>
</evidence>
<organism evidence="14 15">
    <name type="scientific">Parabacteroides johnsonii CL02T12C29</name>
    <dbReference type="NCBI Taxonomy" id="999419"/>
    <lineage>
        <taxon>Bacteria</taxon>
        <taxon>Pseudomonadati</taxon>
        <taxon>Bacteroidota</taxon>
        <taxon>Bacteroidia</taxon>
        <taxon>Bacteroidales</taxon>
        <taxon>Tannerellaceae</taxon>
        <taxon>Parabacteroides</taxon>
    </lineage>
</organism>
<feature type="domain" description="Glycoside hydrolase family 2 catalytic" evidence="12">
    <location>
        <begin position="303"/>
        <end position="426"/>
    </location>
</feature>
<feature type="domain" description="Glycosyl hydrolases family 2 sugar binding" evidence="13">
    <location>
        <begin position="63"/>
        <end position="193"/>
    </location>
</feature>
<evidence type="ECO:0000256" key="4">
    <source>
        <dbReference type="ARBA" id="ARBA00011245"/>
    </source>
</evidence>
<dbReference type="InterPro" id="IPR050347">
    <property type="entry name" value="Bact_Beta-galactosidase"/>
</dbReference>
<evidence type="ECO:0000313" key="14">
    <source>
        <dbReference type="EMBL" id="EKN14276.1"/>
    </source>
</evidence>
<dbReference type="Gene3D" id="2.70.98.10">
    <property type="match status" value="1"/>
</dbReference>
<dbReference type="GO" id="GO:0004565">
    <property type="term" value="F:beta-galactosidase activity"/>
    <property type="evidence" value="ECO:0007669"/>
    <property type="project" value="UniProtKB-EC"/>
</dbReference>
<dbReference type="InterPro" id="IPR017853">
    <property type="entry name" value="GH"/>
</dbReference>
<keyword evidence="9" id="KW-1133">Transmembrane helix</keyword>
<gene>
    <name evidence="14" type="ORF">HMPREF1077_00463</name>
</gene>
<dbReference type="InterPro" id="IPR036237">
    <property type="entry name" value="Xyl_isomerase-like_sf"/>
</dbReference>
<evidence type="ECO:0000259" key="12">
    <source>
        <dbReference type="Pfam" id="PF02836"/>
    </source>
</evidence>
<dbReference type="PRINTS" id="PR00132">
    <property type="entry name" value="GLHYDRLASE2"/>
</dbReference>
<dbReference type="InterPro" id="IPR036156">
    <property type="entry name" value="Beta-gal/glucu_dom_sf"/>
</dbReference>
<dbReference type="eggNOG" id="COG1082">
    <property type="taxonomic scope" value="Bacteria"/>
</dbReference>
<dbReference type="SUPFAM" id="SSF51445">
    <property type="entry name" value="(Trans)glycosidases"/>
    <property type="match status" value="1"/>
</dbReference>
<reference evidence="14 15" key="1">
    <citation type="submission" date="2012-02" db="EMBL/GenBank/DDBJ databases">
        <title>The Genome Sequence of Parabacteroides johnsonii CL02T12C29.</title>
        <authorList>
            <consortium name="The Broad Institute Genome Sequencing Platform"/>
            <person name="Earl A."/>
            <person name="Ward D."/>
            <person name="Feldgarden M."/>
            <person name="Gevers D."/>
            <person name="Zitomersky N.L."/>
            <person name="Coyne M.J."/>
            <person name="Comstock L.E."/>
            <person name="Young S.K."/>
            <person name="Zeng Q."/>
            <person name="Gargeya S."/>
            <person name="Fitzgerald M."/>
            <person name="Haas B."/>
            <person name="Abouelleil A."/>
            <person name="Alvarado L."/>
            <person name="Arachchi H.M."/>
            <person name="Berlin A."/>
            <person name="Chapman S.B."/>
            <person name="Gearin G."/>
            <person name="Goldberg J."/>
            <person name="Griggs A."/>
            <person name="Gujja S."/>
            <person name="Hansen M."/>
            <person name="Heiman D."/>
            <person name="Howarth C."/>
            <person name="Larimer J."/>
            <person name="Lui A."/>
            <person name="MacDonald P.J.P."/>
            <person name="McCowen C."/>
            <person name="Montmayeur A."/>
            <person name="Murphy C."/>
            <person name="Neiman D."/>
            <person name="Pearson M."/>
            <person name="Priest M."/>
            <person name="Roberts A."/>
            <person name="Saif S."/>
            <person name="Shea T."/>
            <person name="Sisk P."/>
            <person name="Stolte C."/>
            <person name="Sykes S."/>
            <person name="Wortman J."/>
            <person name="Nusbaum C."/>
            <person name="Birren B."/>
        </authorList>
    </citation>
    <scope>NUCLEOTIDE SEQUENCE [LARGE SCALE GENOMIC DNA]</scope>
    <source>
        <strain evidence="14 15">CL02T12C29</strain>
    </source>
</reference>
<evidence type="ECO:0000256" key="6">
    <source>
        <dbReference type="ARBA" id="ARBA00022801"/>
    </source>
</evidence>
<dbReference type="Gene3D" id="2.60.120.260">
    <property type="entry name" value="Galactose-binding domain-like"/>
    <property type="match status" value="1"/>
</dbReference>
<keyword evidence="6" id="KW-0378">Hydrolase</keyword>
<dbReference type="InterPro" id="IPR014718">
    <property type="entry name" value="GH-type_carb-bd"/>
</dbReference>
<dbReference type="InterPro" id="IPR006102">
    <property type="entry name" value="Ig-like_GH2"/>
</dbReference>
<dbReference type="InterPro" id="IPR013022">
    <property type="entry name" value="Xyl_isomerase-like_TIM-brl"/>
</dbReference>
<feature type="domain" description="Glycoside hydrolase family 2 immunoglobulin-like beta-sandwich" evidence="10">
    <location>
        <begin position="196"/>
        <end position="294"/>
    </location>
</feature>
<evidence type="ECO:0000256" key="1">
    <source>
        <dbReference type="ARBA" id="ARBA00001412"/>
    </source>
</evidence>
<dbReference type="Pfam" id="PF00703">
    <property type="entry name" value="Glyco_hydro_2"/>
    <property type="match status" value="1"/>
</dbReference>
<sequence length="1199" mass="136398">MNNKLCYSILKYIFYLCSFLFFTTASLLAQKTDVLYLSGKGTDDAVMWDFYCTAGNNSGKWTQIPVPSNWEFHGFGQFTYGHDKKRLNESGMYRHKFTISEHWKGKKVNIVFDGAMTDTEVFVNGKKAGPIHQGAFYCFRYDITKLLKYGKENLLEVTVHKSSSNKSVEAAERKADFWVFGGIFRPVWLEALPLNHIERIAIDAKSSGEFRMNVHLGHKESKAEIVAQVKTLDGKLYGKEIRLDVKNQDVVCLSADYVNPALWSSEFPNRYMVEVSLLKEDEVQHIVTEKFGFRTAELRPRDGFYINGVKIKFKGVNRHTHWPTSGRASNYNLSLNDVLLMKEMNMNAVRMSHYPPDRHFLDVCDSLGMYVIDELTAWQYPPYETSIGKEKVRQLISRDVNHPCVVMWTNGNEGGFNFELLPEYAHYDIQKRAVCHPWLEEEYTNTAHYPSYGIGTKFLFQGNKVFFPTECIHGLYDGGHGAGLDDFWNLMQENPLSAGCFLWDFADQAVLRKDKGDILDTDTNHGADGIVGPFREKEGSFYTIKEIWSPVYLEGTNFLPLTFDGIIKVQNRYHFTNLNQCSFKAEWVSFDYKKGVSKKLETDVVVPDVAPGLSGYLKIGLPSDIRSYDALSLTATDCYGKNLYTWTRTITSAQDYAYRLVNIGQGSVVQKEHDRNLFFKIGDTEVIVDKIVGQIKKISVGGRSLSLKNGPRFTTDELEIFDTKKINNGIRFLYRKKGSNKSKSRNFVQISLLPSGWIEMEYAFDLGGTYDYIGVTFDYPEEKVKRIKWLGNGPFRVWKNRLKGGTFSIWGKDYNNTVTGESWVYPEFKGYHSNLYAADLQTEEGVIQIVGASEDLYLHLFTPESPKGRNNDNTVAKFPSGQLSILNAISPIGTKFKRPKDLGPQGQQNYFHQTDLAEPLRGKFYIQYIPQDGKIGLRKNRIGVCTSVDNSELLQKSGSSFVEVGIQDFFVPFKSDAEFEINLMKAKLLNLPVFAGNNFYPSNMKLVGAEVDLAKILAYTEVVMRRARQAGTKILVLGSGGARRIPDGLDRNIVEQNFVNLCKRIAELGDKYNVTVVIEPLRKQETNFINTVREGLKIVKLVNHPNFKLLADFYHMACEDEDPEIIVEAGKDLYHCHIAEKAERTAPGVKGDDFEPYLKSLKAINYDGSISLECRWHKFKEEVISGIAEIQRQIVSISE</sequence>
<evidence type="ECO:0000256" key="7">
    <source>
        <dbReference type="ARBA" id="ARBA00022837"/>
    </source>
</evidence>
<dbReference type="Pfam" id="PF02836">
    <property type="entry name" value="Glyco_hydro_2_C"/>
    <property type="match status" value="1"/>
</dbReference>
<dbReference type="GO" id="GO:0005990">
    <property type="term" value="P:lactose catabolic process"/>
    <property type="evidence" value="ECO:0007669"/>
    <property type="project" value="TreeGrafter"/>
</dbReference>
<dbReference type="Gene3D" id="2.60.40.10">
    <property type="entry name" value="Immunoglobulins"/>
    <property type="match status" value="1"/>
</dbReference>
<dbReference type="HOGENOM" id="CLU_007798_0_0_10"/>
<dbReference type="InterPro" id="IPR008979">
    <property type="entry name" value="Galactose-bd-like_sf"/>
</dbReference>
<dbReference type="InterPro" id="IPR006101">
    <property type="entry name" value="Glyco_hydro_2"/>
</dbReference>
<dbReference type="InterPro" id="IPR013783">
    <property type="entry name" value="Ig-like_fold"/>
</dbReference>
<dbReference type="InterPro" id="IPR011013">
    <property type="entry name" value="Gal_mutarotase_sf_dom"/>
</dbReference>
<dbReference type="SUPFAM" id="SSF74650">
    <property type="entry name" value="Galactose mutarotase-like"/>
    <property type="match status" value="1"/>
</dbReference>
<dbReference type="Pfam" id="PF02837">
    <property type="entry name" value="Glyco_hydro_2_N"/>
    <property type="match status" value="1"/>
</dbReference>
<dbReference type="GO" id="GO:0030246">
    <property type="term" value="F:carbohydrate binding"/>
    <property type="evidence" value="ECO:0007669"/>
    <property type="project" value="InterPro"/>
</dbReference>
<dbReference type="PANTHER" id="PTHR46323">
    <property type="entry name" value="BETA-GALACTOSIDASE"/>
    <property type="match status" value="1"/>
</dbReference>
<dbReference type="OrthoDB" id="9801077at2"/>
<dbReference type="PATRIC" id="fig|999419.3.peg.465"/>
<comment type="caution">
    <text evidence="14">The sequence shown here is derived from an EMBL/GenBank/DDBJ whole genome shotgun (WGS) entry which is preliminary data.</text>
</comment>
<evidence type="ECO:0000259" key="13">
    <source>
        <dbReference type="Pfam" id="PF02837"/>
    </source>
</evidence>
<feature type="domain" description="Xylose isomerase-like TIM barrel" evidence="11">
    <location>
        <begin position="954"/>
        <end position="1182"/>
    </location>
</feature>
<dbReference type="Gene3D" id="3.20.20.150">
    <property type="entry name" value="Divalent-metal-dependent TIM barrel enzymes"/>
    <property type="match status" value="1"/>
</dbReference>
<dbReference type="EC" id="3.2.1.23" evidence="5"/>
<dbReference type="RefSeq" id="WP_008154479.1">
    <property type="nucleotide sequence ID" value="NZ_JH976465.1"/>
</dbReference>
<dbReference type="PANTHER" id="PTHR46323:SF2">
    <property type="entry name" value="BETA-GALACTOSIDASE"/>
    <property type="match status" value="1"/>
</dbReference>
<protein>
    <recommendedName>
        <fullName evidence="5">beta-galactosidase</fullName>
        <ecNumber evidence="5">3.2.1.23</ecNumber>
    </recommendedName>
</protein>
<comment type="similarity">
    <text evidence="3">Belongs to the glycosyl hydrolase 2 family.</text>
</comment>
<evidence type="ECO:0000313" key="15">
    <source>
        <dbReference type="Proteomes" id="UP000001218"/>
    </source>
</evidence>
<dbReference type="SUPFAM" id="SSF49785">
    <property type="entry name" value="Galactose-binding domain-like"/>
    <property type="match status" value="1"/>
</dbReference>
<dbReference type="InterPro" id="IPR006104">
    <property type="entry name" value="Glyco_hydro_2_N"/>
</dbReference>